<organism evidence="1 2">
    <name type="scientific">Mycolicibacterium komossense</name>
    <dbReference type="NCBI Taxonomy" id="1779"/>
    <lineage>
        <taxon>Bacteria</taxon>
        <taxon>Bacillati</taxon>
        <taxon>Actinomycetota</taxon>
        <taxon>Actinomycetes</taxon>
        <taxon>Mycobacteriales</taxon>
        <taxon>Mycobacteriaceae</taxon>
        <taxon>Mycolicibacterium</taxon>
    </lineage>
</organism>
<comment type="caution">
    <text evidence="1">The sequence shown here is derived from an EMBL/GenBank/DDBJ whole genome shotgun (WGS) entry which is preliminary data.</text>
</comment>
<sequence>MSLTAAFEDAARAHFSNPPATWRLQPTANGWNIVDLHGAVLDTYPTQVQAEERRHNGPAAQRWHRRTDWYLGYDDTSGSRALTTLERIIVADLVDVVAGADFEIRHASSVRPARLVGQDAGDDRLWLAALLPDGCYRIRGDFFGTYQAEQLDFQDEQAVAEFRAFLYELITGKEREVPVNNTRPPTRLHSTTKNAQAAGLVENHYLCPRAAV</sequence>
<dbReference type="EMBL" id="JACKTY010000011">
    <property type="protein sequence ID" value="MCV7224791.1"/>
    <property type="molecule type" value="Genomic_DNA"/>
</dbReference>
<protein>
    <submittedName>
        <fullName evidence="1">Uncharacterized protein</fullName>
    </submittedName>
</protein>
<reference evidence="1 2" key="1">
    <citation type="journal article" date="2022" name="BMC Genomics">
        <title>Comparative genome analysis of mycobacteria focusing on tRNA and non-coding RNA.</title>
        <authorList>
            <person name="Behra P.R.K."/>
            <person name="Pettersson B.M.F."/>
            <person name="Ramesh M."/>
            <person name="Das S."/>
            <person name="Dasgupta S."/>
            <person name="Kirsebom L.A."/>
        </authorList>
    </citation>
    <scope>NUCLEOTIDE SEQUENCE [LARGE SCALE GENOMIC DNA]</scope>
    <source>
        <strain evidence="1 2">DSM 44078</strain>
    </source>
</reference>
<keyword evidence="2" id="KW-1185">Reference proteome</keyword>
<gene>
    <name evidence="1" type="ORF">H7J73_01885</name>
</gene>
<dbReference type="Proteomes" id="UP001526201">
    <property type="component" value="Unassembled WGS sequence"/>
</dbReference>
<proteinExistence type="predicted"/>
<accession>A0ABT3C6F0</accession>
<evidence type="ECO:0000313" key="1">
    <source>
        <dbReference type="EMBL" id="MCV7224791.1"/>
    </source>
</evidence>
<name>A0ABT3C6F0_9MYCO</name>
<dbReference type="RefSeq" id="WP_264065545.1">
    <property type="nucleotide sequence ID" value="NZ_JACKTY010000011.1"/>
</dbReference>
<evidence type="ECO:0000313" key="2">
    <source>
        <dbReference type="Proteomes" id="UP001526201"/>
    </source>
</evidence>